<dbReference type="Proteomes" id="UP000000467">
    <property type="component" value="Chromosome"/>
</dbReference>
<dbReference type="HOGENOM" id="CLU_091396_4_1_9"/>
<dbReference type="InterPro" id="IPR004785">
    <property type="entry name" value="RpiB"/>
</dbReference>
<reference evidence="5 6" key="1">
    <citation type="journal article" date="2012" name="BMC Genomics">
        <title>Genome-guided analysis of physiological and morphological traits of the fermentative acetate oxidizer Thermacetogenium phaeum.</title>
        <authorList>
            <person name="Oehler D."/>
            <person name="Poehlein A."/>
            <person name="Leimbach A."/>
            <person name="Muller N."/>
            <person name="Daniel R."/>
            <person name="Gottschalk G."/>
            <person name="Schink B."/>
        </authorList>
    </citation>
    <scope>NUCLEOTIDE SEQUENCE [LARGE SCALE GENOMIC DNA]</scope>
    <source>
        <strain evidence="6">ATCC BAA-254 / DSM 26808 / PB</strain>
    </source>
</reference>
<protein>
    <submittedName>
        <fullName evidence="5">Sugar phosphate isomerase YwlF</fullName>
        <ecNumber evidence="5">5.3.1.-</ecNumber>
    </submittedName>
</protein>
<feature type="binding site" evidence="4">
    <location>
        <position position="134"/>
    </location>
    <ligand>
        <name>D-ribulose 5-phosphate</name>
        <dbReference type="ChEBI" id="CHEBI:58121"/>
    </ligand>
</feature>
<feature type="binding site" evidence="4">
    <location>
        <position position="101"/>
    </location>
    <ligand>
        <name>D-ribulose 5-phosphate</name>
        <dbReference type="ChEBI" id="CHEBI:58121"/>
    </ligand>
</feature>
<proteinExistence type="inferred from homology"/>
<evidence type="ECO:0000256" key="4">
    <source>
        <dbReference type="PIRSR" id="PIRSR005384-2"/>
    </source>
</evidence>
<feature type="active site" description="Proton donor" evidence="3">
    <location>
        <position position="100"/>
    </location>
</feature>
<accession>K4LLS6</accession>
<dbReference type="eggNOG" id="COG0698">
    <property type="taxonomic scope" value="Bacteria"/>
</dbReference>
<dbReference type="KEGG" id="tpz:Tph_c27500"/>
<dbReference type="AlphaFoldDB" id="K4LLS6"/>
<evidence type="ECO:0000256" key="3">
    <source>
        <dbReference type="PIRSR" id="PIRSR005384-1"/>
    </source>
</evidence>
<dbReference type="PIRSF" id="PIRSF005384">
    <property type="entry name" value="RpiB_LacA_B"/>
    <property type="match status" value="1"/>
</dbReference>
<keyword evidence="6" id="KW-1185">Reference proteome</keyword>
<dbReference type="NCBIfam" id="TIGR00689">
    <property type="entry name" value="rpiB_lacA_lacB"/>
    <property type="match status" value="1"/>
</dbReference>
<evidence type="ECO:0000256" key="1">
    <source>
        <dbReference type="ARBA" id="ARBA00008754"/>
    </source>
</evidence>
<dbReference type="PANTHER" id="PTHR43732:SF1">
    <property type="entry name" value="RIBOSE 5-PHOSPHATE ISOMERASE"/>
    <property type="match status" value="1"/>
</dbReference>
<dbReference type="EC" id="5.3.1.-" evidence="5"/>
<sequence>MTVQIAIGSDHAGYNLKELIKEQFKGEGVSFVDFGTNSTEAVDYPDIARPVAESVARGESRFGILICGTGIGMVIAANKVPGVRAALCHDVFTARAAREHNDANVLTLGERVTEAGLACEIVRAWLQAAFQGGRHERRVNKIRSIEEEFCGRCLQKREDSAVD</sequence>
<dbReference type="NCBIfam" id="NF004051">
    <property type="entry name" value="PRK05571.1"/>
    <property type="match status" value="1"/>
</dbReference>
<dbReference type="SUPFAM" id="SSF89623">
    <property type="entry name" value="Ribose/Galactose isomerase RpiB/AlsB"/>
    <property type="match status" value="1"/>
</dbReference>
<evidence type="ECO:0000256" key="2">
    <source>
        <dbReference type="ARBA" id="ARBA00023235"/>
    </source>
</evidence>
<feature type="binding site" evidence="4">
    <location>
        <position position="111"/>
    </location>
    <ligand>
        <name>D-ribulose 5-phosphate</name>
        <dbReference type="ChEBI" id="CHEBI:58121"/>
    </ligand>
</feature>
<dbReference type="Pfam" id="PF02502">
    <property type="entry name" value="LacAB_rpiB"/>
    <property type="match status" value="1"/>
</dbReference>
<dbReference type="InterPro" id="IPR036569">
    <property type="entry name" value="RpiB_LacA_LacB_sf"/>
</dbReference>
<comment type="similarity">
    <text evidence="1">Belongs to the LacAB/RpiB family.</text>
</comment>
<feature type="active site" description="Proton acceptor" evidence="3">
    <location>
        <position position="67"/>
    </location>
</feature>
<dbReference type="GO" id="GO:0016861">
    <property type="term" value="F:intramolecular oxidoreductase activity, interconverting aldoses and ketoses"/>
    <property type="evidence" value="ECO:0007669"/>
    <property type="project" value="UniProtKB-ARBA"/>
</dbReference>
<dbReference type="Gene3D" id="3.40.1400.10">
    <property type="entry name" value="Sugar-phosphate isomerase, RpiB/LacA/LacB"/>
    <property type="match status" value="1"/>
</dbReference>
<feature type="binding site" evidence="4">
    <location>
        <position position="138"/>
    </location>
    <ligand>
        <name>D-ribulose 5-phosphate</name>
        <dbReference type="ChEBI" id="CHEBI:58121"/>
    </ligand>
</feature>
<keyword evidence="2 5" id="KW-0413">Isomerase</keyword>
<organism evidence="5 6">
    <name type="scientific">Thermacetogenium phaeum (strain ATCC BAA-254 / DSM 26808 / PB)</name>
    <dbReference type="NCBI Taxonomy" id="1089553"/>
    <lineage>
        <taxon>Bacteria</taxon>
        <taxon>Bacillati</taxon>
        <taxon>Bacillota</taxon>
        <taxon>Clostridia</taxon>
        <taxon>Thermoanaerobacterales</taxon>
        <taxon>Thermoanaerobacteraceae</taxon>
        <taxon>Thermacetogenium</taxon>
    </lineage>
</organism>
<evidence type="ECO:0000313" key="6">
    <source>
        <dbReference type="Proteomes" id="UP000000467"/>
    </source>
</evidence>
<name>K4LLS6_THEPS</name>
<feature type="binding site" evidence="4">
    <location>
        <begin position="10"/>
        <end position="11"/>
    </location>
    <ligand>
        <name>D-ribulose 5-phosphate</name>
        <dbReference type="ChEBI" id="CHEBI:58121"/>
    </ligand>
</feature>
<evidence type="ECO:0000313" key="5">
    <source>
        <dbReference type="EMBL" id="AFV12915.1"/>
    </source>
</evidence>
<dbReference type="GO" id="GO:0005975">
    <property type="term" value="P:carbohydrate metabolic process"/>
    <property type="evidence" value="ECO:0007669"/>
    <property type="project" value="InterPro"/>
</dbReference>
<feature type="binding site" evidence="4">
    <location>
        <begin position="68"/>
        <end position="72"/>
    </location>
    <ligand>
        <name>D-ribulose 5-phosphate</name>
        <dbReference type="ChEBI" id="CHEBI:58121"/>
    </ligand>
</feature>
<dbReference type="PANTHER" id="PTHR43732">
    <property type="entry name" value="RIBOSE 5-PHOSPHATE ISOMERASE-RELATED"/>
    <property type="match status" value="1"/>
</dbReference>
<dbReference type="NCBIfam" id="TIGR01120">
    <property type="entry name" value="rpiB"/>
    <property type="match status" value="1"/>
</dbReference>
<gene>
    <name evidence="5" type="primary">ywlF</name>
    <name evidence="5" type="ordered locus">Tph_c27500</name>
</gene>
<dbReference type="STRING" id="1089553.Tph_c27500"/>
<dbReference type="InterPro" id="IPR003500">
    <property type="entry name" value="RpiB_LacA_LacB"/>
</dbReference>
<dbReference type="InterPro" id="IPR051812">
    <property type="entry name" value="SPI_LacAB/RpiB"/>
</dbReference>
<dbReference type="EMBL" id="CP003732">
    <property type="protein sequence ID" value="AFV12915.1"/>
    <property type="molecule type" value="Genomic_DNA"/>
</dbReference>